<keyword evidence="1" id="KW-0813">Transport</keyword>
<keyword evidence="3" id="KW-0249">Electron transport</keyword>
<dbReference type="PANTHER" id="PTHR36507:SF1">
    <property type="entry name" value="BLL1555 PROTEIN"/>
    <property type="match status" value="1"/>
</dbReference>
<dbReference type="EMBL" id="SGWW01000004">
    <property type="protein sequence ID" value="RZS55058.1"/>
    <property type="molecule type" value="Genomic_DNA"/>
</dbReference>
<feature type="region of interest" description="Disordered" evidence="5">
    <location>
        <begin position="34"/>
        <end position="81"/>
    </location>
</feature>
<dbReference type="Proteomes" id="UP000293519">
    <property type="component" value="Unassembled WGS sequence"/>
</dbReference>
<organism evidence="8 9">
    <name type="scientific">Microcella putealis</name>
    <dbReference type="NCBI Taxonomy" id="337005"/>
    <lineage>
        <taxon>Bacteria</taxon>
        <taxon>Bacillati</taxon>
        <taxon>Actinomycetota</taxon>
        <taxon>Actinomycetes</taxon>
        <taxon>Micrococcales</taxon>
        <taxon>Microbacteriaceae</taxon>
        <taxon>Microcella</taxon>
    </lineage>
</organism>
<feature type="compositionally biased region" description="Low complexity" evidence="5">
    <location>
        <begin position="42"/>
        <end position="55"/>
    </location>
</feature>
<comment type="caution">
    <text evidence="8">The sequence shown here is derived from an EMBL/GenBank/DDBJ whole genome shotgun (WGS) entry which is preliminary data.</text>
</comment>
<proteinExistence type="predicted"/>
<evidence type="ECO:0000259" key="7">
    <source>
        <dbReference type="Pfam" id="PF00127"/>
    </source>
</evidence>
<evidence type="ECO:0000256" key="3">
    <source>
        <dbReference type="ARBA" id="ARBA00022982"/>
    </source>
</evidence>
<dbReference type="InterPro" id="IPR008972">
    <property type="entry name" value="Cupredoxin"/>
</dbReference>
<evidence type="ECO:0000256" key="1">
    <source>
        <dbReference type="ARBA" id="ARBA00022448"/>
    </source>
</evidence>
<gene>
    <name evidence="8" type="ORF">EV141_2039</name>
</gene>
<dbReference type="RefSeq" id="WP_241969217.1">
    <property type="nucleotide sequence ID" value="NZ_SGWW01000004.1"/>
</dbReference>
<keyword evidence="4" id="KW-0186">Copper</keyword>
<dbReference type="GO" id="GO:0005507">
    <property type="term" value="F:copper ion binding"/>
    <property type="evidence" value="ECO:0007669"/>
    <property type="project" value="InterPro"/>
</dbReference>
<dbReference type="InterPro" id="IPR028871">
    <property type="entry name" value="BlueCu_1_BS"/>
</dbReference>
<evidence type="ECO:0000256" key="2">
    <source>
        <dbReference type="ARBA" id="ARBA00022723"/>
    </source>
</evidence>
<evidence type="ECO:0000313" key="9">
    <source>
        <dbReference type="Proteomes" id="UP000293519"/>
    </source>
</evidence>
<dbReference type="InterPro" id="IPR052721">
    <property type="entry name" value="ET_Amicyanin"/>
</dbReference>
<feature type="signal peptide" evidence="6">
    <location>
        <begin position="1"/>
        <end position="36"/>
    </location>
</feature>
<dbReference type="InterPro" id="IPR000923">
    <property type="entry name" value="BlueCu_1"/>
</dbReference>
<dbReference type="SUPFAM" id="SSF49503">
    <property type="entry name" value="Cupredoxins"/>
    <property type="match status" value="1"/>
</dbReference>
<feature type="domain" description="Blue (type 1) copper" evidence="7">
    <location>
        <begin position="83"/>
        <end position="175"/>
    </location>
</feature>
<evidence type="ECO:0000256" key="4">
    <source>
        <dbReference type="ARBA" id="ARBA00023008"/>
    </source>
</evidence>
<keyword evidence="2" id="KW-0479">Metal-binding</keyword>
<dbReference type="AlphaFoldDB" id="A0A4Q7LMU4"/>
<dbReference type="PANTHER" id="PTHR36507">
    <property type="entry name" value="BLL1555 PROTEIN"/>
    <property type="match status" value="1"/>
</dbReference>
<evidence type="ECO:0000256" key="5">
    <source>
        <dbReference type="SAM" id="MobiDB-lite"/>
    </source>
</evidence>
<keyword evidence="9" id="KW-1185">Reference proteome</keyword>
<evidence type="ECO:0000256" key="6">
    <source>
        <dbReference type="SAM" id="SignalP"/>
    </source>
</evidence>
<name>A0A4Q7LMU4_9MICO</name>
<accession>A0A4Q7LMU4</accession>
<reference evidence="8 9" key="1">
    <citation type="journal article" date="2015" name="Stand. Genomic Sci.">
        <title>Genomic Encyclopedia of Bacterial and Archaeal Type Strains, Phase III: the genomes of soil and plant-associated and newly described type strains.</title>
        <authorList>
            <person name="Whitman W.B."/>
            <person name="Woyke T."/>
            <person name="Klenk H.P."/>
            <person name="Zhou Y."/>
            <person name="Lilburn T.G."/>
            <person name="Beck B.J."/>
            <person name="De Vos P."/>
            <person name="Vandamme P."/>
            <person name="Eisen J.A."/>
            <person name="Garrity G."/>
            <person name="Hugenholtz P."/>
            <person name="Kyrpides N.C."/>
        </authorList>
    </citation>
    <scope>NUCLEOTIDE SEQUENCE [LARGE SCALE GENOMIC DNA]</scope>
    <source>
        <strain evidence="8 9">CV2</strain>
    </source>
</reference>
<evidence type="ECO:0000313" key="8">
    <source>
        <dbReference type="EMBL" id="RZS55058.1"/>
    </source>
</evidence>
<dbReference type="PROSITE" id="PS00196">
    <property type="entry name" value="COPPER_BLUE"/>
    <property type="match status" value="1"/>
</dbReference>
<dbReference type="GO" id="GO:0009055">
    <property type="term" value="F:electron transfer activity"/>
    <property type="evidence" value="ECO:0007669"/>
    <property type="project" value="InterPro"/>
</dbReference>
<dbReference type="Pfam" id="PF00127">
    <property type="entry name" value="Copper-bind"/>
    <property type="match status" value="1"/>
</dbReference>
<sequence>MTSTTLSSRASRRTPWVLTAALVALVAVSGCTPATTADDATSEPTAPSASTAPDAMNGEPSDGSDESDAPIEPGPGEVITIGLRFTPPTITVPVGTTVTWRNGEAIGHTITSGLWGDVNETTGLRGSQEADDLFRHALAPMGQEGDTFSFTFTEPGEYPYFCEPHLTMNASVIVEAAE</sequence>
<keyword evidence="6" id="KW-0732">Signal</keyword>
<protein>
    <submittedName>
        <fullName evidence="8">Plastocyanin</fullName>
    </submittedName>
</protein>
<feature type="chain" id="PRO_5039362507" evidence="6">
    <location>
        <begin position="37"/>
        <end position="178"/>
    </location>
</feature>
<dbReference type="Gene3D" id="2.60.40.420">
    <property type="entry name" value="Cupredoxins - blue copper proteins"/>
    <property type="match status" value="1"/>
</dbReference>